<gene>
    <name evidence="1" type="ORF">CTOB1V02_LOCUS16303</name>
</gene>
<feature type="non-terminal residue" evidence="1">
    <location>
        <position position="140"/>
    </location>
</feature>
<organism evidence="1">
    <name type="scientific">Cyprideis torosa</name>
    <dbReference type="NCBI Taxonomy" id="163714"/>
    <lineage>
        <taxon>Eukaryota</taxon>
        <taxon>Metazoa</taxon>
        <taxon>Ecdysozoa</taxon>
        <taxon>Arthropoda</taxon>
        <taxon>Crustacea</taxon>
        <taxon>Oligostraca</taxon>
        <taxon>Ostracoda</taxon>
        <taxon>Podocopa</taxon>
        <taxon>Podocopida</taxon>
        <taxon>Cytherocopina</taxon>
        <taxon>Cytheroidea</taxon>
        <taxon>Cytherideidae</taxon>
        <taxon>Cyprideis</taxon>
    </lineage>
</organism>
<dbReference type="InterPro" id="IPR029063">
    <property type="entry name" value="SAM-dependent_MTases_sf"/>
</dbReference>
<reference evidence="1" key="1">
    <citation type="submission" date="2020-11" db="EMBL/GenBank/DDBJ databases">
        <authorList>
            <person name="Tran Van P."/>
        </authorList>
    </citation>
    <scope>NUCLEOTIDE SEQUENCE</scope>
</reference>
<proteinExistence type="predicted"/>
<dbReference type="Pfam" id="PF01135">
    <property type="entry name" value="PCMT"/>
    <property type="match status" value="1"/>
</dbReference>
<dbReference type="Gene3D" id="3.40.50.150">
    <property type="entry name" value="Vaccinia Virus protein VP39"/>
    <property type="match status" value="1"/>
</dbReference>
<accession>A0A7R8X0U0</accession>
<dbReference type="EMBL" id="OB702429">
    <property type="protein sequence ID" value="CAD7238488.1"/>
    <property type="molecule type" value="Genomic_DNA"/>
</dbReference>
<sequence>SLISSAQERLNRLNISNATFKKLDGRKGTQGQGLYDGIITDLAFDERPRFLLDQLVSGGVVIAAIGPKLASALVLVAISAAACSNDASRLDEFITASTKVDKTASASQKAIAPVATKAAPISTVSAQPLAPAVQRTDLPK</sequence>
<name>A0A7R8X0U0_9CRUS</name>
<dbReference type="SUPFAM" id="SSF53335">
    <property type="entry name" value="S-adenosyl-L-methionine-dependent methyltransferases"/>
    <property type="match status" value="1"/>
</dbReference>
<dbReference type="AlphaFoldDB" id="A0A7R8X0U0"/>
<protein>
    <submittedName>
        <fullName evidence="1">Uncharacterized protein</fullName>
    </submittedName>
</protein>
<feature type="non-terminal residue" evidence="1">
    <location>
        <position position="1"/>
    </location>
</feature>
<evidence type="ECO:0000313" key="1">
    <source>
        <dbReference type="EMBL" id="CAD7238488.1"/>
    </source>
</evidence>